<dbReference type="OrthoDB" id="2168082at2"/>
<dbReference type="Pfam" id="PF00072">
    <property type="entry name" value="Response_reg"/>
    <property type="match status" value="1"/>
</dbReference>
<evidence type="ECO:0000313" key="5">
    <source>
        <dbReference type="Proteomes" id="UP000192393"/>
    </source>
</evidence>
<feature type="domain" description="Response regulatory" evidence="2">
    <location>
        <begin position="4"/>
        <end position="115"/>
    </location>
</feature>
<sequence>MNIKCMIVEDEPLAVEVIQDYISQIPFLQLQAVCNDAICAMQTLKEKQIDLMFLDIHLPKLKGLDLLATLKNPPKVIITTAYHEFAVKSYEFSVLDYLMKPIEFSRFMAAVQKALPVTSNSETVKHPEEKDLFFSVNKKKARVPVKSILYIESQRENIRIVMEDREIITRYSITDLENELPDDFVRIHRSFIVSKSKIDFFDMQDVEIKGKLIPIGRNYKDFVKNILGN</sequence>
<feature type="domain" description="HTH LytTR-type" evidence="3">
    <location>
        <begin position="134"/>
        <end position="198"/>
    </location>
</feature>
<dbReference type="Gene3D" id="2.40.50.1020">
    <property type="entry name" value="LytTr DNA-binding domain"/>
    <property type="match status" value="1"/>
</dbReference>
<dbReference type="Pfam" id="PF04397">
    <property type="entry name" value="LytTR"/>
    <property type="match status" value="1"/>
</dbReference>
<dbReference type="AlphaFoldDB" id="A0A1W2CUG3"/>
<evidence type="ECO:0000256" key="1">
    <source>
        <dbReference type="PROSITE-ProRule" id="PRU00169"/>
    </source>
</evidence>
<dbReference type="Proteomes" id="UP000192393">
    <property type="component" value="Unassembled WGS sequence"/>
</dbReference>
<dbReference type="PROSITE" id="PS50930">
    <property type="entry name" value="HTH_LYTTR"/>
    <property type="match status" value="1"/>
</dbReference>
<dbReference type="SUPFAM" id="SSF52172">
    <property type="entry name" value="CheY-like"/>
    <property type="match status" value="1"/>
</dbReference>
<gene>
    <name evidence="4" type="ORF">SAMN06296427_111111</name>
</gene>
<dbReference type="Gene3D" id="3.40.50.2300">
    <property type="match status" value="1"/>
</dbReference>
<dbReference type="PANTHER" id="PTHR45526:SF1">
    <property type="entry name" value="TRANSCRIPTIONAL REGULATORY PROTEIN DCUR-RELATED"/>
    <property type="match status" value="1"/>
</dbReference>
<evidence type="ECO:0000313" key="4">
    <source>
        <dbReference type="EMBL" id="SMC88853.1"/>
    </source>
</evidence>
<dbReference type="STRING" id="1434700.SAMN06296427_111111"/>
<keyword evidence="5" id="KW-1185">Reference proteome</keyword>
<dbReference type="GO" id="GO:0003677">
    <property type="term" value="F:DNA binding"/>
    <property type="evidence" value="ECO:0007669"/>
    <property type="project" value="InterPro"/>
</dbReference>
<dbReference type="InterPro" id="IPR011006">
    <property type="entry name" value="CheY-like_superfamily"/>
</dbReference>
<dbReference type="RefSeq" id="WP_084018920.1">
    <property type="nucleotide sequence ID" value="NZ_FWXS01000011.1"/>
</dbReference>
<dbReference type="EMBL" id="FWXS01000011">
    <property type="protein sequence ID" value="SMC88853.1"/>
    <property type="molecule type" value="Genomic_DNA"/>
</dbReference>
<reference evidence="5" key="1">
    <citation type="submission" date="2017-04" db="EMBL/GenBank/DDBJ databases">
        <authorList>
            <person name="Varghese N."/>
            <person name="Submissions S."/>
        </authorList>
    </citation>
    <scope>NUCLEOTIDE SEQUENCE [LARGE SCALE GENOMIC DNA]</scope>
    <source>
        <strain evidence="5">CGMCC 1.12708</strain>
    </source>
</reference>
<organism evidence="4 5">
    <name type="scientific">Moheibacter sediminis</name>
    <dbReference type="NCBI Taxonomy" id="1434700"/>
    <lineage>
        <taxon>Bacteria</taxon>
        <taxon>Pseudomonadati</taxon>
        <taxon>Bacteroidota</taxon>
        <taxon>Flavobacteriia</taxon>
        <taxon>Flavobacteriales</taxon>
        <taxon>Weeksellaceae</taxon>
        <taxon>Moheibacter</taxon>
    </lineage>
</organism>
<dbReference type="PROSITE" id="PS50110">
    <property type="entry name" value="RESPONSE_REGULATORY"/>
    <property type="match status" value="1"/>
</dbReference>
<dbReference type="SMART" id="SM00448">
    <property type="entry name" value="REC"/>
    <property type="match status" value="1"/>
</dbReference>
<protein>
    <submittedName>
        <fullName evidence="4">Two component transcriptional regulator, LytTR family</fullName>
    </submittedName>
</protein>
<dbReference type="InterPro" id="IPR051271">
    <property type="entry name" value="2C-system_Tx_regulators"/>
</dbReference>
<dbReference type="SMART" id="SM00850">
    <property type="entry name" value="LytTR"/>
    <property type="match status" value="1"/>
</dbReference>
<evidence type="ECO:0000259" key="3">
    <source>
        <dbReference type="PROSITE" id="PS50930"/>
    </source>
</evidence>
<proteinExistence type="predicted"/>
<accession>A0A1W2CUG3</accession>
<keyword evidence="1" id="KW-0597">Phosphoprotein</keyword>
<dbReference type="InterPro" id="IPR001789">
    <property type="entry name" value="Sig_transdc_resp-reg_receiver"/>
</dbReference>
<name>A0A1W2CUG3_9FLAO</name>
<dbReference type="PANTHER" id="PTHR45526">
    <property type="entry name" value="TRANSCRIPTIONAL REGULATORY PROTEIN DPIA"/>
    <property type="match status" value="1"/>
</dbReference>
<feature type="modified residue" description="4-aspartylphosphate" evidence="1">
    <location>
        <position position="55"/>
    </location>
</feature>
<evidence type="ECO:0000259" key="2">
    <source>
        <dbReference type="PROSITE" id="PS50110"/>
    </source>
</evidence>
<dbReference type="GO" id="GO:0000156">
    <property type="term" value="F:phosphorelay response regulator activity"/>
    <property type="evidence" value="ECO:0007669"/>
    <property type="project" value="TreeGrafter"/>
</dbReference>
<dbReference type="InterPro" id="IPR007492">
    <property type="entry name" value="LytTR_DNA-bd_dom"/>
</dbReference>